<name>A0A4C1T012_EUMVA</name>
<keyword evidence="2" id="KW-1185">Reference proteome</keyword>
<gene>
    <name evidence="1" type="ORF">EVAR_4858_1</name>
</gene>
<dbReference type="Proteomes" id="UP000299102">
    <property type="component" value="Unassembled WGS sequence"/>
</dbReference>
<evidence type="ECO:0000313" key="2">
    <source>
        <dbReference type="Proteomes" id="UP000299102"/>
    </source>
</evidence>
<dbReference type="AlphaFoldDB" id="A0A4C1T012"/>
<sequence>MYCVELQLTWLAPRWGCGTKIGRLDRRYHILTDDRRDVTVSDLTDYARPYRSSRVESVKNVRESWRQTVNGPSKHPPASLLMRNAEKGLGNVITGTNAERQRLAGRAPFSWRVTAGRLANAGPYCVGKYTHFGLASEFGTRMPTNL</sequence>
<comment type="caution">
    <text evidence="1">The sequence shown here is derived from an EMBL/GenBank/DDBJ whole genome shotgun (WGS) entry which is preliminary data.</text>
</comment>
<evidence type="ECO:0000313" key="1">
    <source>
        <dbReference type="EMBL" id="GBP07515.1"/>
    </source>
</evidence>
<protein>
    <submittedName>
        <fullName evidence="1">Uncharacterized protein</fullName>
    </submittedName>
</protein>
<organism evidence="1 2">
    <name type="scientific">Eumeta variegata</name>
    <name type="common">Bagworm moth</name>
    <name type="synonym">Eumeta japonica</name>
    <dbReference type="NCBI Taxonomy" id="151549"/>
    <lineage>
        <taxon>Eukaryota</taxon>
        <taxon>Metazoa</taxon>
        <taxon>Ecdysozoa</taxon>
        <taxon>Arthropoda</taxon>
        <taxon>Hexapoda</taxon>
        <taxon>Insecta</taxon>
        <taxon>Pterygota</taxon>
        <taxon>Neoptera</taxon>
        <taxon>Endopterygota</taxon>
        <taxon>Lepidoptera</taxon>
        <taxon>Glossata</taxon>
        <taxon>Ditrysia</taxon>
        <taxon>Tineoidea</taxon>
        <taxon>Psychidae</taxon>
        <taxon>Oiketicinae</taxon>
        <taxon>Eumeta</taxon>
    </lineage>
</organism>
<accession>A0A4C1T012</accession>
<reference evidence="1 2" key="1">
    <citation type="journal article" date="2019" name="Commun. Biol.">
        <title>The bagworm genome reveals a unique fibroin gene that provides high tensile strength.</title>
        <authorList>
            <person name="Kono N."/>
            <person name="Nakamura H."/>
            <person name="Ohtoshi R."/>
            <person name="Tomita M."/>
            <person name="Numata K."/>
            <person name="Arakawa K."/>
        </authorList>
    </citation>
    <scope>NUCLEOTIDE SEQUENCE [LARGE SCALE GENOMIC DNA]</scope>
</reference>
<dbReference type="EMBL" id="BGZK01000026">
    <property type="protein sequence ID" value="GBP07515.1"/>
    <property type="molecule type" value="Genomic_DNA"/>
</dbReference>
<proteinExistence type="predicted"/>